<dbReference type="SMART" id="SM00387">
    <property type="entry name" value="HATPase_c"/>
    <property type="match status" value="1"/>
</dbReference>
<evidence type="ECO:0000256" key="5">
    <source>
        <dbReference type="ARBA" id="ARBA00022741"/>
    </source>
</evidence>
<dbReference type="OrthoDB" id="5242012at2"/>
<comment type="catalytic activity">
    <reaction evidence="1">
        <text>ATP + protein L-histidine = ADP + protein N-phospho-L-histidine.</text>
        <dbReference type="EC" id="2.7.13.3"/>
    </reaction>
</comment>
<dbReference type="CDD" id="cd16917">
    <property type="entry name" value="HATPase_UhpB-NarQ-NarX-like"/>
    <property type="match status" value="1"/>
</dbReference>
<proteinExistence type="predicted"/>
<evidence type="ECO:0000256" key="3">
    <source>
        <dbReference type="ARBA" id="ARBA00022553"/>
    </source>
</evidence>
<dbReference type="GO" id="GO:0000155">
    <property type="term" value="F:phosphorelay sensor kinase activity"/>
    <property type="evidence" value="ECO:0007669"/>
    <property type="project" value="InterPro"/>
</dbReference>
<evidence type="ECO:0000256" key="1">
    <source>
        <dbReference type="ARBA" id="ARBA00000085"/>
    </source>
</evidence>
<dbReference type="GO" id="GO:0046983">
    <property type="term" value="F:protein dimerization activity"/>
    <property type="evidence" value="ECO:0007669"/>
    <property type="project" value="InterPro"/>
</dbReference>
<dbReference type="AlphaFoldDB" id="A0A263D9Z7"/>
<feature type="compositionally biased region" description="Basic and acidic residues" evidence="9">
    <location>
        <begin position="443"/>
        <end position="466"/>
    </location>
</feature>
<dbReference type="FunCoup" id="A0A263D9Z7">
    <property type="interactions" value="1"/>
</dbReference>
<dbReference type="Gene3D" id="1.20.5.1930">
    <property type="match status" value="1"/>
</dbReference>
<dbReference type="InterPro" id="IPR011712">
    <property type="entry name" value="Sig_transdc_His_kin_sub3_dim/P"/>
</dbReference>
<keyword evidence="6 11" id="KW-0418">Kinase</keyword>
<dbReference type="Gene3D" id="3.30.565.10">
    <property type="entry name" value="Histidine kinase-like ATPase, C-terminal domain"/>
    <property type="match status" value="1"/>
</dbReference>
<dbReference type="Pfam" id="PF02518">
    <property type="entry name" value="HATPase_c"/>
    <property type="match status" value="1"/>
</dbReference>
<evidence type="ECO:0000256" key="4">
    <source>
        <dbReference type="ARBA" id="ARBA00022679"/>
    </source>
</evidence>
<dbReference type="SUPFAM" id="SSF55874">
    <property type="entry name" value="ATPase domain of HSP90 chaperone/DNA topoisomerase II/histidine kinase"/>
    <property type="match status" value="1"/>
</dbReference>
<keyword evidence="7" id="KW-0067">ATP-binding</keyword>
<dbReference type="Pfam" id="PF07730">
    <property type="entry name" value="HisKA_3"/>
    <property type="match status" value="1"/>
</dbReference>
<sequence length="489" mass="51172">MLRKTAGTAGESAANLLTVFSVATGPKPADSAAGADSADRTDGAVGPRGPVSVTVGLALGAVTAFPEFAYVLLACLLSPIPASRRQVYRGARRLAELERRRLARYLGEQSKPAGDRALTYLALRCVVGGLGAGIFLLIVIGLASGAVVTWQMLHGTAPGGGSPLTWYDPFVYLLGGALLAFLAVQGLVGVASLDRVLAGRFLGPSRAELLLRRVSQLATTRAQVVEAVDGERRRIERDLHDGVQQRLVALGMLLGRARRTDDATRSAELLRQAHEESQNVLRDLREVTWRMYPIALDDGGLGAALDSLAERSQVPIRVDCVLTGRPDPAIETAAYFVASEAVNNAIKHAGSSLIEVNVAQGAERLRVRVRDDGCGGADVFGGGLSGLARRVAAVDGQFRVHSPSGGPTLVMAELPCRSDRGRNDTHAEPPAPEQPGTPTTQRTAERRFGKGGTDDGRSAGDPRRGLDAAAGGADPAADRGGARGGGRGR</sequence>
<dbReference type="GO" id="GO:0016020">
    <property type="term" value="C:membrane"/>
    <property type="evidence" value="ECO:0007669"/>
    <property type="project" value="InterPro"/>
</dbReference>
<evidence type="ECO:0000256" key="7">
    <source>
        <dbReference type="ARBA" id="ARBA00022840"/>
    </source>
</evidence>
<evidence type="ECO:0000259" key="10">
    <source>
        <dbReference type="SMART" id="SM00387"/>
    </source>
</evidence>
<organism evidence="11 12">
    <name type="scientific">Amycolatopsis antarctica</name>
    <dbReference type="NCBI Taxonomy" id="1854586"/>
    <lineage>
        <taxon>Bacteria</taxon>
        <taxon>Bacillati</taxon>
        <taxon>Actinomycetota</taxon>
        <taxon>Actinomycetes</taxon>
        <taxon>Pseudonocardiales</taxon>
        <taxon>Pseudonocardiaceae</taxon>
        <taxon>Amycolatopsis</taxon>
    </lineage>
</organism>
<gene>
    <name evidence="11" type="ORF">CFN78_00950</name>
</gene>
<dbReference type="InterPro" id="IPR050482">
    <property type="entry name" value="Sensor_HK_TwoCompSys"/>
</dbReference>
<protein>
    <recommendedName>
        <fullName evidence="2">histidine kinase</fullName>
        <ecNumber evidence="2">2.7.13.3</ecNumber>
    </recommendedName>
</protein>
<dbReference type="GO" id="GO:0005524">
    <property type="term" value="F:ATP binding"/>
    <property type="evidence" value="ECO:0007669"/>
    <property type="project" value="UniProtKB-KW"/>
</dbReference>
<comment type="caution">
    <text evidence="11">The sequence shown here is derived from an EMBL/GenBank/DDBJ whole genome shotgun (WGS) entry which is preliminary data.</text>
</comment>
<evidence type="ECO:0000256" key="2">
    <source>
        <dbReference type="ARBA" id="ARBA00012438"/>
    </source>
</evidence>
<feature type="compositionally biased region" description="Basic and acidic residues" evidence="9">
    <location>
        <begin position="418"/>
        <end position="427"/>
    </location>
</feature>
<name>A0A263D9Z7_9PSEU</name>
<dbReference type="InterPro" id="IPR003594">
    <property type="entry name" value="HATPase_dom"/>
</dbReference>
<feature type="region of interest" description="Disordered" evidence="9">
    <location>
        <begin position="418"/>
        <end position="489"/>
    </location>
</feature>
<evidence type="ECO:0000256" key="8">
    <source>
        <dbReference type="ARBA" id="ARBA00023012"/>
    </source>
</evidence>
<keyword evidence="4" id="KW-0808">Transferase</keyword>
<evidence type="ECO:0000313" key="12">
    <source>
        <dbReference type="Proteomes" id="UP000242444"/>
    </source>
</evidence>
<keyword evidence="12" id="KW-1185">Reference proteome</keyword>
<dbReference type="Proteomes" id="UP000242444">
    <property type="component" value="Unassembled WGS sequence"/>
</dbReference>
<dbReference type="InParanoid" id="A0A263D9Z7"/>
<dbReference type="InterPro" id="IPR036890">
    <property type="entry name" value="HATPase_C_sf"/>
</dbReference>
<dbReference type="EMBL" id="NKYE01000001">
    <property type="protein sequence ID" value="OZM74818.1"/>
    <property type="molecule type" value="Genomic_DNA"/>
</dbReference>
<keyword evidence="3" id="KW-0597">Phosphoprotein</keyword>
<feature type="domain" description="Histidine kinase/HSP90-like ATPase" evidence="10">
    <location>
        <begin position="329"/>
        <end position="418"/>
    </location>
</feature>
<accession>A0A263D9Z7</accession>
<evidence type="ECO:0000313" key="11">
    <source>
        <dbReference type="EMBL" id="OZM74818.1"/>
    </source>
</evidence>
<evidence type="ECO:0000256" key="6">
    <source>
        <dbReference type="ARBA" id="ARBA00022777"/>
    </source>
</evidence>
<dbReference type="PANTHER" id="PTHR24421">
    <property type="entry name" value="NITRATE/NITRITE SENSOR PROTEIN NARX-RELATED"/>
    <property type="match status" value="1"/>
</dbReference>
<keyword evidence="5" id="KW-0547">Nucleotide-binding</keyword>
<evidence type="ECO:0000256" key="9">
    <source>
        <dbReference type="SAM" id="MobiDB-lite"/>
    </source>
</evidence>
<dbReference type="EC" id="2.7.13.3" evidence="2"/>
<reference evidence="11 12" key="1">
    <citation type="submission" date="2017-07" db="EMBL/GenBank/DDBJ databases">
        <title>Amycolatopsis antarcticus sp. nov., isolated from the surface of an Antarcticus brown macroalga.</title>
        <authorList>
            <person name="Wang J."/>
            <person name="Leiva S."/>
            <person name="Huang J."/>
            <person name="Huang Y."/>
        </authorList>
    </citation>
    <scope>NUCLEOTIDE SEQUENCE [LARGE SCALE GENOMIC DNA]</scope>
    <source>
        <strain evidence="11 12">AU-G6</strain>
    </source>
</reference>
<keyword evidence="8" id="KW-0902">Two-component regulatory system</keyword>
<dbReference type="PANTHER" id="PTHR24421:SF10">
    <property type="entry name" value="NITRATE_NITRITE SENSOR PROTEIN NARQ"/>
    <property type="match status" value="1"/>
</dbReference>